<evidence type="ECO:0000313" key="2">
    <source>
        <dbReference type="EMBL" id="MPC46803.1"/>
    </source>
</evidence>
<accession>A0A5B7FP10</accession>
<sequence>MVVEAVGGPREESVAGSTGPAWVGRPLGEVGGAVAPHWRVRETLQGGREETDPSPSLHGGHPLPEASRRLPTPPGSMTPPGHQRGAPPVRPDRTTERQAGTHGSLLQQDHDSLYSAISSGGEAREGRAAAPNAPRRPRAG</sequence>
<evidence type="ECO:0000313" key="3">
    <source>
        <dbReference type="Proteomes" id="UP000324222"/>
    </source>
</evidence>
<keyword evidence="3" id="KW-1185">Reference proteome</keyword>
<feature type="region of interest" description="Disordered" evidence="1">
    <location>
        <begin position="1"/>
        <end position="140"/>
    </location>
</feature>
<gene>
    <name evidence="2" type="ORF">E2C01_040531</name>
</gene>
<organism evidence="2 3">
    <name type="scientific">Portunus trituberculatus</name>
    <name type="common">Swimming crab</name>
    <name type="synonym">Neptunus trituberculatus</name>
    <dbReference type="NCBI Taxonomy" id="210409"/>
    <lineage>
        <taxon>Eukaryota</taxon>
        <taxon>Metazoa</taxon>
        <taxon>Ecdysozoa</taxon>
        <taxon>Arthropoda</taxon>
        <taxon>Crustacea</taxon>
        <taxon>Multicrustacea</taxon>
        <taxon>Malacostraca</taxon>
        <taxon>Eumalacostraca</taxon>
        <taxon>Eucarida</taxon>
        <taxon>Decapoda</taxon>
        <taxon>Pleocyemata</taxon>
        <taxon>Brachyura</taxon>
        <taxon>Eubrachyura</taxon>
        <taxon>Portunoidea</taxon>
        <taxon>Portunidae</taxon>
        <taxon>Portuninae</taxon>
        <taxon>Portunus</taxon>
    </lineage>
</organism>
<dbReference type="EMBL" id="VSRR010007387">
    <property type="protein sequence ID" value="MPC46803.1"/>
    <property type="molecule type" value="Genomic_DNA"/>
</dbReference>
<feature type="compositionally biased region" description="Basic and acidic residues" evidence="1">
    <location>
        <begin position="39"/>
        <end position="51"/>
    </location>
</feature>
<dbReference type="Proteomes" id="UP000324222">
    <property type="component" value="Unassembled WGS sequence"/>
</dbReference>
<name>A0A5B7FP10_PORTR</name>
<proteinExistence type="predicted"/>
<protein>
    <submittedName>
        <fullName evidence="2">Uncharacterized protein</fullName>
    </submittedName>
</protein>
<dbReference type="AlphaFoldDB" id="A0A5B7FP10"/>
<evidence type="ECO:0000256" key="1">
    <source>
        <dbReference type="SAM" id="MobiDB-lite"/>
    </source>
</evidence>
<reference evidence="2 3" key="1">
    <citation type="submission" date="2019-05" db="EMBL/GenBank/DDBJ databases">
        <title>Another draft genome of Portunus trituberculatus and its Hox gene families provides insights of decapod evolution.</title>
        <authorList>
            <person name="Jeong J.-H."/>
            <person name="Song I."/>
            <person name="Kim S."/>
            <person name="Choi T."/>
            <person name="Kim D."/>
            <person name="Ryu S."/>
            <person name="Kim W."/>
        </authorList>
    </citation>
    <scope>NUCLEOTIDE SEQUENCE [LARGE SCALE GENOMIC DNA]</scope>
    <source>
        <tissue evidence="2">Muscle</tissue>
    </source>
</reference>
<comment type="caution">
    <text evidence="2">The sequence shown here is derived from an EMBL/GenBank/DDBJ whole genome shotgun (WGS) entry which is preliminary data.</text>
</comment>